<proteinExistence type="predicted"/>
<organism evidence="2 3">
    <name type="scientific">Canavalia gladiata</name>
    <name type="common">Sword bean</name>
    <name type="synonym">Dolichos gladiatus</name>
    <dbReference type="NCBI Taxonomy" id="3824"/>
    <lineage>
        <taxon>Eukaryota</taxon>
        <taxon>Viridiplantae</taxon>
        <taxon>Streptophyta</taxon>
        <taxon>Embryophyta</taxon>
        <taxon>Tracheophyta</taxon>
        <taxon>Spermatophyta</taxon>
        <taxon>Magnoliopsida</taxon>
        <taxon>eudicotyledons</taxon>
        <taxon>Gunneridae</taxon>
        <taxon>Pentapetalae</taxon>
        <taxon>rosids</taxon>
        <taxon>fabids</taxon>
        <taxon>Fabales</taxon>
        <taxon>Fabaceae</taxon>
        <taxon>Papilionoideae</taxon>
        <taxon>50 kb inversion clade</taxon>
        <taxon>NPAAA clade</taxon>
        <taxon>indigoferoid/millettioid clade</taxon>
        <taxon>Phaseoleae</taxon>
        <taxon>Canavalia</taxon>
    </lineage>
</organism>
<feature type="signal peptide" evidence="1">
    <location>
        <begin position="1"/>
        <end position="21"/>
    </location>
</feature>
<dbReference type="Proteomes" id="UP001367508">
    <property type="component" value="Unassembled WGS sequence"/>
</dbReference>
<protein>
    <submittedName>
        <fullName evidence="2">Uncharacterized protein</fullName>
    </submittedName>
</protein>
<gene>
    <name evidence="2" type="ORF">VNO77_19604</name>
</gene>
<evidence type="ECO:0000256" key="1">
    <source>
        <dbReference type="SAM" id="SignalP"/>
    </source>
</evidence>
<accession>A0AAN9LN07</accession>
<evidence type="ECO:0000313" key="3">
    <source>
        <dbReference type="Proteomes" id="UP001367508"/>
    </source>
</evidence>
<sequence length="284" mass="32030">MKHRHSKMHKLYVFWLQFCNAYIASVLDTGYTCPVSWIDALLASIHSWPALTFLVDDQLTAHSNSWSSLLSKTVNYVDEAGHTQGFEIWRQTSIVFSLPSANFLILQVFASISARTGEWCCCGMQTINRANMIRMIYLTSVVSWEFQSWVLLRLQIAMKLDFINVGINEATWKAITAVLNQALLFRLGKRMIVTVIRLYNIKKTKWDRNMTGGGRVEALQLLLHIGLPERGGLVILERIGDLWAVGGADPRSSAVFYLCNWGLPLFLLNKIPGLGIDLASGSNY</sequence>
<name>A0AAN9LN07_CANGL</name>
<reference evidence="2 3" key="1">
    <citation type="submission" date="2024-01" db="EMBL/GenBank/DDBJ databases">
        <title>The genomes of 5 underutilized Papilionoideae crops provide insights into root nodulation and disease resistanc.</title>
        <authorList>
            <person name="Jiang F."/>
        </authorList>
    </citation>
    <scope>NUCLEOTIDE SEQUENCE [LARGE SCALE GENOMIC DNA]</scope>
    <source>
        <strain evidence="2">LVBAO_FW01</strain>
        <tissue evidence="2">Leaves</tissue>
    </source>
</reference>
<dbReference type="AlphaFoldDB" id="A0AAN9LN07"/>
<comment type="caution">
    <text evidence="2">The sequence shown here is derived from an EMBL/GenBank/DDBJ whole genome shotgun (WGS) entry which is preliminary data.</text>
</comment>
<dbReference type="EMBL" id="JAYMYQ010000004">
    <property type="protein sequence ID" value="KAK7338969.1"/>
    <property type="molecule type" value="Genomic_DNA"/>
</dbReference>
<evidence type="ECO:0000313" key="2">
    <source>
        <dbReference type="EMBL" id="KAK7338969.1"/>
    </source>
</evidence>
<keyword evidence="1" id="KW-0732">Signal</keyword>
<keyword evidence="3" id="KW-1185">Reference proteome</keyword>
<feature type="chain" id="PRO_5043025732" evidence="1">
    <location>
        <begin position="22"/>
        <end position="284"/>
    </location>
</feature>